<accession>A0A653F1H2</accession>
<reference evidence="1" key="1">
    <citation type="submission" date="2019-05" db="EMBL/GenBank/DDBJ databases">
        <authorList>
            <person name="Naeem R."/>
            <person name="Antony C."/>
            <person name="Guan Q."/>
        </authorList>
    </citation>
    <scope>NUCLEOTIDE SEQUENCE</scope>
    <source>
        <strain evidence="1">2</strain>
    </source>
</reference>
<evidence type="ECO:0000313" key="1">
    <source>
        <dbReference type="EMBL" id="VTP03460.1"/>
    </source>
</evidence>
<sequence>MCLPGFIDAHNHPTAGGLTKPSVLEGLVTPDPAWQPYLTCSVEYNRITVSREDGWSVTGLWEHSRVGSTCLSTYSTITKDPSGEGIPLGLSTPLTAHNSFAGPAPVCQVANWRHHTDYRIRSGDHGRYVWASVRQLRLTIESGHAPPTNIFDLPPATSRPNGLAQLSRSGSDLTWLPPVRPLANTFRHLAEEHGA</sequence>
<name>A0A653F1H2_9MYCO</name>
<proteinExistence type="predicted"/>
<protein>
    <submittedName>
        <fullName evidence="1">Uncharacterized protein</fullName>
    </submittedName>
</protein>
<dbReference type="EMBL" id="LR589159">
    <property type="protein sequence ID" value="VTP03460.1"/>
    <property type="molecule type" value="Genomic_DNA"/>
</dbReference>
<dbReference type="AlphaFoldDB" id="A0A653F1H2"/>
<gene>
    <name evidence="1" type="ORF">BIN_B_05051</name>
</gene>
<organism evidence="1">
    <name type="scientific">Mycobacterium riyadhense</name>
    <dbReference type="NCBI Taxonomy" id="486698"/>
    <lineage>
        <taxon>Bacteria</taxon>
        <taxon>Bacillati</taxon>
        <taxon>Actinomycetota</taxon>
        <taxon>Actinomycetes</taxon>
        <taxon>Mycobacteriales</taxon>
        <taxon>Mycobacteriaceae</taxon>
        <taxon>Mycobacterium</taxon>
    </lineage>
</organism>